<dbReference type="Gene3D" id="3.40.50.150">
    <property type="entry name" value="Vaccinia Virus protein VP39"/>
    <property type="match status" value="1"/>
</dbReference>
<dbReference type="GO" id="GO:0032259">
    <property type="term" value="P:methylation"/>
    <property type="evidence" value="ECO:0007669"/>
    <property type="project" value="UniProtKB-KW"/>
</dbReference>
<dbReference type="SUPFAM" id="SSF53335">
    <property type="entry name" value="S-adenosyl-L-methionine-dependent methyltransferases"/>
    <property type="match status" value="1"/>
</dbReference>
<dbReference type="SUPFAM" id="SSF46785">
    <property type="entry name" value="Winged helix' DNA-binding domain"/>
    <property type="match status" value="1"/>
</dbReference>
<evidence type="ECO:0000256" key="1">
    <source>
        <dbReference type="ARBA" id="ARBA00022603"/>
    </source>
</evidence>
<dbReference type="Gene3D" id="1.10.10.10">
    <property type="entry name" value="Winged helix-like DNA-binding domain superfamily/Winged helix DNA-binding domain"/>
    <property type="match status" value="1"/>
</dbReference>
<dbReference type="PANTHER" id="PTHR43712">
    <property type="entry name" value="PUTATIVE (AFU_ORTHOLOGUE AFUA_4G14580)-RELATED"/>
    <property type="match status" value="1"/>
</dbReference>
<name>A0A7U2NRF1_PHANO</name>
<keyword evidence="6" id="KW-1185">Reference proteome</keyword>
<dbReference type="GO" id="GO:0008171">
    <property type="term" value="F:O-methyltransferase activity"/>
    <property type="evidence" value="ECO:0007669"/>
    <property type="project" value="InterPro"/>
</dbReference>
<accession>A0A7U2NRF1</accession>
<protein>
    <recommendedName>
        <fullName evidence="4">O-methyltransferase C-terminal domain-containing protein</fullName>
    </recommendedName>
</protein>
<dbReference type="AlphaFoldDB" id="A0A7U2NRF1"/>
<dbReference type="PROSITE" id="PS51683">
    <property type="entry name" value="SAM_OMT_II"/>
    <property type="match status" value="1"/>
</dbReference>
<dbReference type="VEuPathDB" id="FungiDB:JI435_163530"/>
<dbReference type="OrthoDB" id="1606438at2759"/>
<dbReference type="InterPro" id="IPR036388">
    <property type="entry name" value="WH-like_DNA-bd_sf"/>
</dbReference>
<organism evidence="5 6">
    <name type="scientific">Phaeosphaeria nodorum (strain SN15 / ATCC MYA-4574 / FGSC 10173)</name>
    <name type="common">Glume blotch fungus</name>
    <name type="synonym">Parastagonospora nodorum</name>
    <dbReference type="NCBI Taxonomy" id="321614"/>
    <lineage>
        <taxon>Eukaryota</taxon>
        <taxon>Fungi</taxon>
        <taxon>Dikarya</taxon>
        <taxon>Ascomycota</taxon>
        <taxon>Pezizomycotina</taxon>
        <taxon>Dothideomycetes</taxon>
        <taxon>Pleosporomycetidae</taxon>
        <taxon>Pleosporales</taxon>
        <taxon>Pleosporineae</taxon>
        <taxon>Phaeosphaeriaceae</taxon>
        <taxon>Parastagonospora</taxon>
    </lineage>
</organism>
<keyword evidence="2" id="KW-0808">Transferase</keyword>
<dbReference type="InterPro" id="IPR029063">
    <property type="entry name" value="SAM-dependent_MTases_sf"/>
</dbReference>
<dbReference type="PANTHER" id="PTHR43712:SF16">
    <property type="entry name" value="O-METHYLTRANSFERASE ELCB"/>
    <property type="match status" value="1"/>
</dbReference>
<dbReference type="EMBL" id="CP069045">
    <property type="protein sequence ID" value="QRD07666.1"/>
    <property type="molecule type" value="Genomic_DNA"/>
</dbReference>
<dbReference type="InterPro" id="IPR001077">
    <property type="entry name" value="COMT_C"/>
</dbReference>
<dbReference type="InterPro" id="IPR036390">
    <property type="entry name" value="WH_DNA-bd_sf"/>
</dbReference>
<reference evidence="6" key="1">
    <citation type="journal article" date="2021" name="BMC Genomics">
        <title>Chromosome-level genome assembly and manually-curated proteome of model necrotroph Parastagonospora nodorum Sn15 reveals a genome-wide trove of candidate effector homologs, and redundancy of virulence-related functions within an accessory chromosome.</title>
        <authorList>
            <person name="Bertazzoni S."/>
            <person name="Jones D.A.B."/>
            <person name="Phan H.T."/>
            <person name="Tan K.-C."/>
            <person name="Hane J.K."/>
        </authorList>
    </citation>
    <scope>NUCLEOTIDE SEQUENCE [LARGE SCALE GENOMIC DNA]</scope>
    <source>
        <strain evidence="6">SN15 / ATCC MYA-4574 / FGSC 10173)</strain>
    </source>
</reference>
<dbReference type="Pfam" id="PF00891">
    <property type="entry name" value="Methyltransf_2"/>
    <property type="match status" value="1"/>
</dbReference>
<dbReference type="CDD" id="cd02440">
    <property type="entry name" value="AdoMet_MTases"/>
    <property type="match status" value="1"/>
</dbReference>
<dbReference type="InterPro" id="IPR016461">
    <property type="entry name" value="COMT-like"/>
</dbReference>
<feature type="domain" description="O-methyltransferase C-terminal" evidence="4">
    <location>
        <begin position="189"/>
        <end position="391"/>
    </location>
</feature>
<evidence type="ECO:0000256" key="3">
    <source>
        <dbReference type="ARBA" id="ARBA00022691"/>
    </source>
</evidence>
<proteinExistence type="predicted"/>
<evidence type="ECO:0000259" key="4">
    <source>
        <dbReference type="Pfam" id="PF00891"/>
    </source>
</evidence>
<gene>
    <name evidence="5" type="ORF">JI435_163530</name>
</gene>
<evidence type="ECO:0000313" key="6">
    <source>
        <dbReference type="Proteomes" id="UP000663193"/>
    </source>
</evidence>
<keyword evidence="1" id="KW-0489">Methyltransferase</keyword>
<evidence type="ECO:0000313" key="5">
    <source>
        <dbReference type="EMBL" id="QRD07666.1"/>
    </source>
</evidence>
<evidence type="ECO:0000256" key="2">
    <source>
        <dbReference type="ARBA" id="ARBA00022679"/>
    </source>
</evidence>
<keyword evidence="3" id="KW-0949">S-adenosyl-L-methionine</keyword>
<sequence length="419" mass="47203">MSTSRMIQLATTISKNAEVVDSYLNSRDLPTPSFDAECPERLLFGHGEEIDGARQAVVDATDELQALMLGPTGLLSSLFHNSLLSIQAILRFNLLDFPPGKEETTFTELAAHANCGLQEPEIRRLLRHAMAYRIFCEPRKGVVAHTAASKRLSHPLMRAWLGFATEELWPSATKTVEALTAWPQAQEPGQTSFNLMRGTDSIFFEDIAKDPGREKRYVDAMGWFNSGPGFEPNGLVDAVEWGHFTTVVDVGGNTGLVSQAIARKHSVVKFIVQDRADPVAEGRARLPQDLKERIQFAEHDFFQEQPVKDADVYLMRWILHDWSDKYAIKIVRALIPALKPGARLILNEFVLPPQAFVGSHTNKMLRTMDLSMLELHNGKERDADDWRKLFEDCDPRFKFEEIIRPPGSKLGIIQVVWEP</sequence>
<dbReference type="Proteomes" id="UP000663193">
    <property type="component" value="Chromosome 23"/>
</dbReference>